<feature type="domain" description="DUF3645" evidence="10">
    <location>
        <begin position="2373"/>
        <end position="2405"/>
    </location>
</feature>
<dbReference type="Pfam" id="PF12340">
    <property type="entry name" value="DUF3638"/>
    <property type="match status" value="1"/>
</dbReference>
<evidence type="ECO:0000256" key="5">
    <source>
        <dbReference type="ARBA" id="ARBA00022801"/>
    </source>
</evidence>
<evidence type="ECO:0000259" key="11">
    <source>
        <dbReference type="Pfam" id="PF20255"/>
    </source>
</evidence>
<evidence type="ECO:0000256" key="6">
    <source>
        <dbReference type="ARBA" id="ARBA00022807"/>
    </source>
</evidence>
<reference evidence="12" key="1">
    <citation type="journal article" date="2021" name="Nat. Commun.">
        <title>Genetic determinants of endophytism in the Arabidopsis root mycobiome.</title>
        <authorList>
            <person name="Mesny F."/>
            <person name="Miyauchi S."/>
            <person name="Thiergart T."/>
            <person name="Pickel B."/>
            <person name="Atanasova L."/>
            <person name="Karlsson M."/>
            <person name="Huettel B."/>
            <person name="Barry K.W."/>
            <person name="Haridas S."/>
            <person name="Chen C."/>
            <person name="Bauer D."/>
            <person name="Andreopoulos W."/>
            <person name="Pangilinan J."/>
            <person name="LaButti K."/>
            <person name="Riley R."/>
            <person name="Lipzen A."/>
            <person name="Clum A."/>
            <person name="Drula E."/>
            <person name="Henrissat B."/>
            <person name="Kohler A."/>
            <person name="Grigoriev I.V."/>
            <person name="Martin F.M."/>
            <person name="Hacquard S."/>
        </authorList>
    </citation>
    <scope>NUCLEOTIDE SEQUENCE</scope>
    <source>
        <strain evidence="12">MPI-SDFR-AT-0120</strain>
    </source>
</reference>
<comment type="caution">
    <text evidence="12">The sequence shown here is derived from an EMBL/GenBank/DDBJ whole genome shotgun (WGS) entry which is preliminary data.</text>
</comment>
<keyword evidence="7" id="KW-0175">Coiled coil</keyword>
<evidence type="ECO:0000313" key="13">
    <source>
        <dbReference type="Proteomes" id="UP000813461"/>
    </source>
</evidence>
<keyword evidence="6" id="KW-0788">Thiol protease</keyword>
<keyword evidence="4" id="KW-0833">Ubl conjugation pathway</keyword>
<keyword evidence="5" id="KW-0378">Hydrolase</keyword>
<dbReference type="EMBL" id="JAGMVJ010000001">
    <property type="protein sequence ID" value="KAH7095848.1"/>
    <property type="molecule type" value="Genomic_DNA"/>
</dbReference>
<evidence type="ECO:0000256" key="3">
    <source>
        <dbReference type="ARBA" id="ARBA00022670"/>
    </source>
</evidence>
<dbReference type="PANTHER" id="PTHR13367:SF34">
    <property type="match status" value="1"/>
</dbReference>
<dbReference type="GO" id="GO:0004843">
    <property type="term" value="F:cysteine-type deubiquitinase activity"/>
    <property type="evidence" value="ECO:0007669"/>
    <property type="project" value="UniProtKB-EC"/>
</dbReference>
<keyword evidence="13" id="KW-1185">Reference proteome</keyword>
<evidence type="ECO:0000256" key="2">
    <source>
        <dbReference type="ARBA" id="ARBA00012759"/>
    </source>
</evidence>
<dbReference type="InterPro" id="IPR022105">
    <property type="entry name" value="DUF3645"/>
</dbReference>
<feature type="coiled-coil region" evidence="7">
    <location>
        <begin position="575"/>
        <end position="602"/>
    </location>
</feature>
<sequence length="3121" mass="350809">MAPPTSAAAYIVNHVVLPPDLPQTTDQDVAHEAKLLEITHLALQDLKGYVKDGSEDTIIVAMKTIKNLLHIRDDMGFIKSAELKASLDQMVQGTGSEVIALEIKVQNAGLIIRRDESRFIFESFELSPTNEAIMMCKGRLNRSFPGNASSIPLATMRKPGYTKSLASALATMSSQAVSEFQPAHRVDTPHPGIVTDYLMSVFAAMGESVKVPRILKHTRDEVLSKQAPFPWRRAPLWLLVRVTLQLTFARQQTPPVTSNELYKVFGVLLLSRTLASTKGKWQTLGCDSFRAISTKIVRRLHKLEFGNLSELLRPQWCDQVEANLKDAQHLLSSHWSNTMTGTKSIMAQIGPSNMRPDVDLDIPVPMLNGFLTEAKCSTKVASAQDFRPTIQFPVYSANSLPSDLDVADGNQIFRLAAAESWVEKCLQTWVNAHAKDPGTCGELYHLMQAYYAAASAVYSDNPTSISIMYLTLCDIWVQCDILACNESALLQKYDPAIRLEELQCLSLPLRNQMERLHTIELYLQSRYRAATRGYVSVFHEFGHASSFAVKYFDSEQGANLRILYANIDRKSEENIIAKQEELADLKTQYRELMEQHNSTQCEYEIVAARNQYGNSVPTSVHSNDCTRCDLKDQAKSLNISIYERTLSTDENKAKATVFELQMPVAFGHWRDATYFMMNDVLGIREESPKKPSHVVGLDKHHDLDHIISERHQRRRIVIVSTTKSRTAGAGPLKAVHNLQETDVCLENTLKYTFYDRTNSSYIDGIRKPKDTVLKSCTFPMPTRSQELRRYLSRPPSAADGLPSNEVIADQANCPGHFSVDEFKAFGTLPLGREIIYENILVQLAMPSLDFAKAETHSLLQQVALQAGPSNGQIERTVHSRLQDTTFSNQLLAQLDLVIRRMSENWESWTALAIVGLLTRRILSMTSTSEVTERCLQHLVEVRRVCLNWLRTLEDRVMACTDQKQRGELYRRTLDIALLGASTFDVDEDHVSEILGSSSGIAALLRCSIKIRENEDSVKLDADGMCRNMHQSWKRLMYRISPTLQAIVLRDNTGLNEAILASWVNFQPGSQWTALSDPNCQCLRTVSGTLIVHFDLLTGDMLVNGLPLTRLPTRFTQHSTYERLFGKAIMEVGPSDVAEMDFAAKSTRHGYQIHFGTRDRDMLVLAVKEGLRLELVPARVFENALPNALLTQYVHWYDRVADEVHFRDRSNPWLCGPKEWSLKRSGMMWRLMKDSHVLVNIFGGTARKLQQVFQPLEDGKHIHITCDSATSTVDISLPRLKLNFYMTHQSSQIRSRQYRGMIIDLDQNIGTLVGLSSKLVLCNEARDERMFLVPLPETLEIESIQYCKISSSGHVDVTIAKGAKNRICAYTLDSILGRILDCGDLQSKLLLAYLHALTAFCLPDPFTGCTGTESALNILRSASTRSFEVLTIENVNILTSIAKLTPGRTLQSEHRQQIHWDNKLAISSQHPLFFDLVKEILDEDERVLFLHPGSKKHEPRGLPVIKGQLRERDMIRGSTFRVHGFGAEAFNENEDSAYVARDANQTTDRGQRAFVAAELITRDVPALCKSVPSLKYGLFEDDLSDAIIRSNTSHSNLADLCFHTKWLEDSSSNLAEHWCSLHLFLPEASKKATSFDIMLWLSAMAYSTTANMEAIQVLASFYRVKDMASIKPPTTSSSFERARGSNWITKDLEAIFNNYKRPPSECPEASMPMHEDEDPRRHTARIGAQRRKNAGNAVKKFLAALNRQWPSSNPLTPPTQGINVYFHTSNAMGAIKERIKSWHDNLVFDDYLDRVSAIIASQEVVEIPALQQATIVLPDTGLMRTAIGHFTADSIFAVSAPDSVPTPPSEPDILLEEKVGTQNQNHAHKDLKGLCRDLGVKAGVPSQKAYVKSLRRSCDALKVYEIDTKTNFAKVTADTRNILDKHLHDCKKYFDALNQALSLIVRGNAGSHKDIACSIQHTPRTSPSFWLRYLNRTYFDRLSESWKSVIIEYARAITHLHRAHRMTGLSEKPLELAQELQYVGHTNWSPRDYPETLLLEAESCILVREVQETIAQQMRSPPNNENAMCQLNMGEGKSSVIVPILAATLADAKRLVRIIIAKPQSRQMLEILIAKLGGLLNRRVYHLPFSRDLRLTKVEAKILRAICEECMANGGVILAQPEHILSFKLMSIETVLLDQKEKDIAKSLMDTQKFLDAHTRDIVDESDENFSPHFELVYTMGSQQAIDFAPERWKIIQQVLGLVEHYGPEVKENLPVSIELQESHEGAFPRIRLLRNDATEMLVRLVAKHIVKHGLPGLPARAFSERAEMEALQTYMVQQILSPDQITAIEASAFWTETTKQAILLVRGLLACGVLRFTLGSKRWRVDYGLDADRKPSTLLAVPYRFKDGPSPRAEYSHPDVLIILTLLSHYYGGLSDEQMFTAFEHLSGSDQADVQFSEWVSAAAPSLPLAFRTLAGINLKDRQHCIQEIFPHLRYSKACTDYFLSRLVFPKEMRQFMSKLSASGWDMGARKANATTGFSGTKDTMHVLPLTVKHLDLPSQDHVSALVLGYLLETSSVELLPPRTESTDAEHVLHAAVAIKPEVRVILDCGAAILEQTNKQVVEAWLEKTNPDEVHAAVFFEDNKLSVLDRTGRIEPLQTSPFAKQLDVCVVYLDEANTRGTDLKLPRHYRACLTLGNALSKDKLIQGCMRMRQLGKGQSVVFLAPEEIATKIYELTSNDFDDPVTVRDVLYWSVRETWNDLKKSMPLWAVQGHRFISQQHLLQDSNITKEQAKEFLEDEGQNIESRYSPTIQGNKLTAKSKNWDLDNQDLNQIVVRCQGFGAIGDVAAEFEEEQERELAPEQEEQREVERPKKMEPSKHDVHKHLQSLTTSGKITKTSRAFTPAFQSLQSTSAADLGKLAQFPTDLLVSADFMKTVKKPTGTKKGNLVSDLFQRTVQWVISVPNSNDESTIQHLVIISPHEANKLRPSISRTKKVTLHLFAPRTNSSCAPLDMLDLYTVGRDFDPSSVPRSLIAQLNLFAGSLYLRSLDEYVELCDFLGLLHGDAVAGQRVGADGFITPPAGKWGLKDSPVPLLRALLMRIRKEGDGLEVTHLGKMLNGIRLEEADFRVDTEMSEPMEEGF</sequence>
<evidence type="ECO:0000259" key="9">
    <source>
        <dbReference type="Pfam" id="PF12340"/>
    </source>
</evidence>
<feature type="compositionally biased region" description="Basic and acidic residues" evidence="8">
    <location>
        <begin position="2836"/>
        <end position="2859"/>
    </location>
</feature>
<evidence type="ECO:0000256" key="1">
    <source>
        <dbReference type="ARBA" id="ARBA00000707"/>
    </source>
</evidence>
<evidence type="ECO:0000256" key="4">
    <source>
        <dbReference type="ARBA" id="ARBA00022786"/>
    </source>
</evidence>
<proteinExistence type="predicted"/>
<dbReference type="PANTHER" id="PTHR13367">
    <property type="entry name" value="UBIQUITIN THIOESTERASE"/>
    <property type="match status" value="1"/>
</dbReference>
<comment type="catalytic activity">
    <reaction evidence="1">
        <text>Thiol-dependent hydrolysis of ester, thioester, amide, peptide and isopeptide bonds formed by the C-terminal Gly of ubiquitin (a 76-residue protein attached to proteins as an intracellular targeting signal).</text>
        <dbReference type="EC" id="3.4.19.12"/>
    </reaction>
</comment>
<feature type="domain" description="DUF3638" evidence="9">
    <location>
        <begin position="2024"/>
        <end position="2249"/>
    </location>
</feature>
<gene>
    <name evidence="12" type="ORF">FB567DRAFT_624053</name>
</gene>
<dbReference type="EC" id="3.4.19.12" evidence="2"/>
<evidence type="ECO:0000256" key="7">
    <source>
        <dbReference type="SAM" id="Coils"/>
    </source>
</evidence>
<organism evidence="12 13">
    <name type="scientific">Paraphoma chrysanthemicola</name>
    <dbReference type="NCBI Taxonomy" id="798071"/>
    <lineage>
        <taxon>Eukaryota</taxon>
        <taxon>Fungi</taxon>
        <taxon>Dikarya</taxon>
        <taxon>Ascomycota</taxon>
        <taxon>Pezizomycotina</taxon>
        <taxon>Dothideomycetes</taxon>
        <taxon>Pleosporomycetidae</taxon>
        <taxon>Pleosporales</taxon>
        <taxon>Pleosporineae</taxon>
        <taxon>Phaeosphaeriaceae</taxon>
        <taxon>Paraphoma</taxon>
    </lineage>
</organism>
<accession>A0A8K0RI83</accession>
<name>A0A8K0RI83_9PLEO</name>
<feature type="domain" description="DUF6606" evidence="11">
    <location>
        <begin position="11"/>
        <end position="274"/>
    </location>
</feature>
<protein>
    <recommendedName>
        <fullName evidence="2">ubiquitinyl hydrolase 1</fullName>
        <ecNumber evidence="2">3.4.19.12</ecNumber>
    </recommendedName>
</protein>
<dbReference type="InterPro" id="IPR051346">
    <property type="entry name" value="OTU_Deubiquitinase"/>
</dbReference>
<keyword evidence="3" id="KW-0645">Protease</keyword>
<dbReference type="Pfam" id="PF20255">
    <property type="entry name" value="DUF6606"/>
    <property type="match status" value="1"/>
</dbReference>
<feature type="region of interest" description="Disordered" evidence="8">
    <location>
        <begin position="2831"/>
        <end position="2864"/>
    </location>
</feature>
<dbReference type="OrthoDB" id="3182339at2759"/>
<evidence type="ECO:0000313" key="12">
    <source>
        <dbReference type="EMBL" id="KAH7095848.1"/>
    </source>
</evidence>
<dbReference type="GO" id="GO:0006508">
    <property type="term" value="P:proteolysis"/>
    <property type="evidence" value="ECO:0007669"/>
    <property type="project" value="UniProtKB-KW"/>
</dbReference>
<evidence type="ECO:0000256" key="8">
    <source>
        <dbReference type="SAM" id="MobiDB-lite"/>
    </source>
</evidence>
<dbReference type="Pfam" id="PF12359">
    <property type="entry name" value="DUF3645"/>
    <property type="match status" value="1"/>
</dbReference>
<dbReference type="InterPro" id="IPR046541">
    <property type="entry name" value="DUF6606"/>
</dbReference>
<dbReference type="Proteomes" id="UP000813461">
    <property type="component" value="Unassembled WGS sequence"/>
</dbReference>
<evidence type="ECO:0000259" key="10">
    <source>
        <dbReference type="Pfam" id="PF12359"/>
    </source>
</evidence>
<dbReference type="InterPro" id="IPR022099">
    <property type="entry name" value="DUF3638"/>
</dbReference>